<feature type="transmembrane region" description="Helical" evidence="1">
    <location>
        <begin position="86"/>
        <end position="104"/>
    </location>
</feature>
<dbReference type="Proteomes" id="UP000298588">
    <property type="component" value="Chromosome"/>
</dbReference>
<keyword evidence="1" id="KW-0472">Membrane</keyword>
<evidence type="ECO:0008006" key="4">
    <source>
        <dbReference type="Google" id="ProtNLM"/>
    </source>
</evidence>
<evidence type="ECO:0000256" key="1">
    <source>
        <dbReference type="SAM" id="Phobius"/>
    </source>
</evidence>
<evidence type="ECO:0000313" key="3">
    <source>
        <dbReference type="Proteomes" id="UP000298588"/>
    </source>
</evidence>
<organism evidence="2 3">
    <name type="scientific">Phreatobacter aquaticus</name>
    <dbReference type="NCBI Taxonomy" id="2570229"/>
    <lineage>
        <taxon>Bacteria</taxon>
        <taxon>Pseudomonadati</taxon>
        <taxon>Pseudomonadota</taxon>
        <taxon>Alphaproteobacteria</taxon>
        <taxon>Hyphomicrobiales</taxon>
        <taxon>Phreatobacteraceae</taxon>
        <taxon>Phreatobacter</taxon>
    </lineage>
</organism>
<proteinExistence type="predicted"/>
<keyword evidence="1" id="KW-1133">Transmembrane helix</keyword>
<feature type="transmembrane region" description="Helical" evidence="1">
    <location>
        <begin position="111"/>
        <end position="127"/>
    </location>
</feature>
<keyword evidence="3" id="KW-1185">Reference proteome</keyword>
<feature type="transmembrane region" description="Helical" evidence="1">
    <location>
        <begin position="351"/>
        <end position="369"/>
    </location>
</feature>
<dbReference type="RefSeq" id="WP_137100525.1">
    <property type="nucleotide sequence ID" value="NZ_CP039865.1"/>
</dbReference>
<sequence>MQKAIRYLRDNPVFSVFLLAALVSRLVFWLYTGRTWEDALITLTSARNAWEGYGLTHHISEPRVQSFTSAASILAPLIGEAVGQGLAFQKLVSLFAVIPALYYANEIGRRLGFSTGALIMVLGYLALDQHHIFFGMAGMETQVVVAVALANAHYLLASRWWRLGFASGAGMLCRPEFVFWLPIVGLTVLLIDWRQVPKVVLGTLLVGGPWFLFATLYYGSPVPHTIVAKSQSFQIVTGSFGWLAPLEYVLQWWRHFAPFWQMTFIDKAPLPDYVLLPIVSVVIVLCLMGLVRAAREDKRVLAIAGFGIVFLIYRASALVPAYYMWYLPPFTAIGAVMAGYGASWLSQRTSLVLGSALAFAYAMHIPFSFPIEKEWQTQIEDSVRTPIGLALNEMMGPNNTVSLEPLGYIGWFARNKTTYDFPGLGSPIAVAAQRGMKPTGTLEGIVDALRPTYVVMRPAELTLLAERFPQALAAYAEIRRFGGPKPPLSRWGLHYSTGDNLFILLKRR</sequence>
<feature type="transmembrane region" description="Helical" evidence="1">
    <location>
        <begin position="199"/>
        <end position="220"/>
    </location>
</feature>
<dbReference type="EMBL" id="CP039865">
    <property type="protein sequence ID" value="QCK87196.1"/>
    <property type="molecule type" value="Genomic_DNA"/>
</dbReference>
<gene>
    <name evidence="2" type="ORF">E8L99_16240</name>
</gene>
<evidence type="ECO:0000313" key="2">
    <source>
        <dbReference type="EMBL" id="QCK87196.1"/>
    </source>
</evidence>
<feature type="transmembrane region" description="Helical" evidence="1">
    <location>
        <begin position="12"/>
        <end position="31"/>
    </location>
</feature>
<dbReference type="OrthoDB" id="5496074at2"/>
<feature type="transmembrane region" description="Helical" evidence="1">
    <location>
        <begin position="325"/>
        <end position="344"/>
    </location>
</feature>
<accession>A0A4D7QNS2</accession>
<keyword evidence="1" id="KW-0812">Transmembrane</keyword>
<feature type="transmembrane region" description="Helical" evidence="1">
    <location>
        <begin position="273"/>
        <end position="293"/>
    </location>
</feature>
<name>A0A4D7QNS2_9HYPH</name>
<dbReference type="KEGG" id="paqt:E8L99_16240"/>
<protein>
    <recommendedName>
        <fullName evidence="4">Glycosyltransferase RgtA/B/C/D-like domain-containing protein</fullName>
    </recommendedName>
</protein>
<feature type="transmembrane region" description="Helical" evidence="1">
    <location>
        <begin position="232"/>
        <end position="253"/>
    </location>
</feature>
<reference evidence="2 3" key="1">
    <citation type="submission" date="2019-04" db="EMBL/GenBank/DDBJ databases">
        <title>Phreatobacter aquaticus sp. nov.</title>
        <authorList>
            <person name="Choi A."/>
            <person name="Baek K."/>
        </authorList>
    </citation>
    <scope>NUCLEOTIDE SEQUENCE [LARGE SCALE GENOMIC DNA]</scope>
    <source>
        <strain evidence="2 3">NMCR1094</strain>
    </source>
</reference>
<feature type="transmembrane region" description="Helical" evidence="1">
    <location>
        <begin position="177"/>
        <end position="193"/>
    </location>
</feature>
<feature type="transmembrane region" description="Helical" evidence="1">
    <location>
        <begin position="133"/>
        <end position="156"/>
    </location>
</feature>
<dbReference type="AlphaFoldDB" id="A0A4D7QNS2"/>
<feature type="transmembrane region" description="Helical" evidence="1">
    <location>
        <begin position="300"/>
        <end position="319"/>
    </location>
</feature>